<dbReference type="AlphaFoldDB" id="N0BKA5"/>
<evidence type="ECO:0000313" key="3">
    <source>
        <dbReference type="Proteomes" id="UP000013307"/>
    </source>
</evidence>
<feature type="transmembrane region" description="Helical" evidence="1">
    <location>
        <begin position="163"/>
        <end position="183"/>
    </location>
</feature>
<feature type="transmembrane region" description="Helical" evidence="1">
    <location>
        <begin position="105"/>
        <end position="130"/>
    </location>
</feature>
<keyword evidence="3" id="KW-1185">Reference proteome</keyword>
<keyword evidence="1" id="KW-0812">Transmembrane</keyword>
<evidence type="ECO:0000313" key="2">
    <source>
        <dbReference type="EMBL" id="AGK60931.1"/>
    </source>
</evidence>
<sequence length="284" mass="30908">MPYVVAGIVMANIAIELGIFYRVLPVLKPFIKLSKLSSGSCIAIATAFGSPQAAISMIAEIYRNRKISRTEAYITSIATWFPQTVYESIAYIAPAIIPLLGPLGITYICLFILNGAIVAGIALLAGRLLLKDNDEVEISIPSRNIREAIYNGFKRSKRTLKRYVAIALPITIVAFVLLDVGLINFDLPLPLPPEALAIIPLRIANPLAAYAALSEIMDTITFKQALIVLLVASPIGSLRYIFAHRLPYYVGLFGVDLGTKIVLVGGVIRICATFGIIIAVWFLF</sequence>
<dbReference type="STRING" id="387631.Asulf_00926"/>
<dbReference type="GeneID" id="15392567"/>
<name>N0BKA5_9EURY</name>
<dbReference type="EMBL" id="CP005290">
    <property type="protein sequence ID" value="AGK60931.1"/>
    <property type="molecule type" value="Genomic_DNA"/>
</dbReference>
<feature type="transmembrane region" description="Helical" evidence="1">
    <location>
        <begin position="6"/>
        <end position="24"/>
    </location>
</feature>
<proteinExistence type="predicted"/>
<reference evidence="2 3" key="1">
    <citation type="journal article" date="2013" name="Genome Announc.">
        <title>Complete Genome Sequence of the Thermophilic and Facultatively Chemolithoautotrophic Sulfate Reducer Archaeoglobus sulfaticallidus Strain PM70-1T.</title>
        <authorList>
            <person name="Stokke R."/>
            <person name="Hocking W.P."/>
            <person name="Steinsbu B.O."/>
            <person name="Steen I.H."/>
        </authorList>
    </citation>
    <scope>NUCLEOTIDE SEQUENCE [LARGE SCALE GENOMIC DNA]</scope>
    <source>
        <strain evidence="2">PM70-1</strain>
    </source>
</reference>
<dbReference type="eggNOG" id="arCOG00360">
    <property type="taxonomic scope" value="Archaea"/>
</dbReference>
<dbReference type="InterPro" id="IPR038880">
    <property type="entry name" value="MJ0871-like"/>
</dbReference>
<dbReference type="OrthoDB" id="51620at2157"/>
<dbReference type="PANTHER" id="PTHR38139">
    <property type="entry name" value="GATE DOMAIN-CONTAINING PROTEIN"/>
    <property type="match status" value="1"/>
</dbReference>
<protein>
    <submittedName>
        <fullName evidence="2">Uncharacterized protein conserved in archaea</fullName>
    </submittedName>
</protein>
<feature type="transmembrane region" description="Helical" evidence="1">
    <location>
        <begin position="195"/>
        <end position="213"/>
    </location>
</feature>
<evidence type="ECO:0000256" key="1">
    <source>
        <dbReference type="SAM" id="Phobius"/>
    </source>
</evidence>
<feature type="transmembrane region" description="Helical" evidence="1">
    <location>
        <begin position="225"/>
        <end position="242"/>
    </location>
</feature>
<dbReference type="RefSeq" id="WP_015590529.1">
    <property type="nucleotide sequence ID" value="NC_021169.1"/>
</dbReference>
<feature type="transmembrane region" description="Helical" evidence="1">
    <location>
        <begin position="72"/>
        <end position="93"/>
    </location>
</feature>
<keyword evidence="1" id="KW-1133">Transmembrane helix</keyword>
<dbReference type="Proteomes" id="UP000013307">
    <property type="component" value="Chromosome"/>
</dbReference>
<accession>N0BKA5</accession>
<gene>
    <name evidence="2" type="ORF">Asulf_00926</name>
</gene>
<dbReference type="HOGENOM" id="CLU_048086_2_1_2"/>
<dbReference type="KEGG" id="ast:Asulf_00926"/>
<feature type="transmembrane region" description="Helical" evidence="1">
    <location>
        <begin position="262"/>
        <end position="283"/>
    </location>
</feature>
<dbReference type="PANTHER" id="PTHR38139:SF1">
    <property type="entry name" value="NUCLEOSIDE TRANSPORTER_FEOB GTPASE GATE DOMAIN-CONTAINING PROTEIN"/>
    <property type="match status" value="1"/>
</dbReference>
<organism evidence="2 3">
    <name type="scientific">Archaeoglobus sulfaticallidus PM70-1</name>
    <dbReference type="NCBI Taxonomy" id="387631"/>
    <lineage>
        <taxon>Archaea</taxon>
        <taxon>Methanobacteriati</taxon>
        <taxon>Methanobacteriota</taxon>
        <taxon>Archaeoglobi</taxon>
        <taxon>Archaeoglobales</taxon>
        <taxon>Archaeoglobaceae</taxon>
        <taxon>Archaeoglobus</taxon>
    </lineage>
</organism>
<keyword evidence="1" id="KW-0472">Membrane</keyword>